<dbReference type="Proteomes" id="UP000615455">
    <property type="component" value="Unassembled WGS sequence"/>
</dbReference>
<dbReference type="InterPro" id="IPR032330">
    <property type="entry name" value="EF-G-binding_C"/>
</dbReference>
<dbReference type="CDD" id="cd16342">
    <property type="entry name" value="FusC_FusB"/>
    <property type="match status" value="1"/>
</dbReference>
<keyword evidence="3" id="KW-0648">Protein biosynthesis</keyword>
<dbReference type="Pfam" id="PF07299">
    <property type="entry name" value="EF-G-binding_N"/>
    <property type="match status" value="1"/>
</dbReference>
<evidence type="ECO:0000259" key="1">
    <source>
        <dbReference type="Pfam" id="PF07299"/>
    </source>
</evidence>
<comment type="caution">
    <text evidence="3">The sequence shown here is derived from an EMBL/GenBank/DDBJ whole genome shotgun (WGS) entry which is preliminary data.</text>
</comment>
<feature type="domain" description="Elongation factor G-binding protein C-terminal treble-clef zinc-finger" evidence="2">
    <location>
        <begin position="101"/>
        <end position="204"/>
    </location>
</feature>
<protein>
    <submittedName>
        <fullName evidence="3">Elongation factor G-binding protein</fullName>
    </submittedName>
</protein>
<name>A0ABQ1F6A6_9BACL</name>
<keyword evidence="4" id="KW-1185">Reference proteome</keyword>
<dbReference type="InterPro" id="IPR010841">
    <property type="entry name" value="EF-G-binding_N"/>
</dbReference>
<organism evidence="3 4">
    <name type="scientific">Paenibacillus marchantiophytorum</name>
    <dbReference type="NCBI Taxonomy" id="1619310"/>
    <lineage>
        <taxon>Bacteria</taxon>
        <taxon>Bacillati</taxon>
        <taxon>Bacillota</taxon>
        <taxon>Bacilli</taxon>
        <taxon>Bacillales</taxon>
        <taxon>Paenibacillaceae</taxon>
        <taxon>Paenibacillus</taxon>
    </lineage>
</organism>
<feature type="domain" description="Elongation factor G-binding protein N-terminal" evidence="1">
    <location>
        <begin position="5"/>
        <end position="87"/>
    </location>
</feature>
<gene>
    <name evidence="3" type="ORF">GCM10008018_52770</name>
</gene>
<dbReference type="RefSeq" id="WP_189017167.1">
    <property type="nucleotide sequence ID" value="NZ_BMHE01000037.1"/>
</dbReference>
<dbReference type="GO" id="GO:0003746">
    <property type="term" value="F:translation elongation factor activity"/>
    <property type="evidence" value="ECO:0007669"/>
    <property type="project" value="UniProtKB-KW"/>
</dbReference>
<proteinExistence type="predicted"/>
<dbReference type="InterPro" id="IPR038344">
    <property type="entry name" value="EF-G_N_sf"/>
</dbReference>
<evidence type="ECO:0000313" key="3">
    <source>
        <dbReference type="EMBL" id="GFZ99969.1"/>
    </source>
</evidence>
<dbReference type="Pfam" id="PF16571">
    <property type="entry name" value="FBP_C"/>
    <property type="match status" value="1"/>
</dbReference>
<sequence length="217" mass="24946">MYKPFIRNHQYNFMKKQADLLQNTLRTNADLKVLESVKYSVQSKIVDLFPDVPASEKAMLGSISTVEKAEDFQAYLRQFVPYVSEFPAITEKQIQKLFPKNKKLKVPDLSTIDYRYITYLSWVDISTNKLFLVYHQNGQFIGIEGKYTLTSKKSFCFLCNRFEELVLFSAVSKTRPAKSSPDYYKSVGNYLCMDSQACNKNITDTLALEKFIAAVVG</sequence>
<evidence type="ECO:0000313" key="4">
    <source>
        <dbReference type="Proteomes" id="UP000615455"/>
    </source>
</evidence>
<reference evidence="4" key="1">
    <citation type="journal article" date="2019" name="Int. J. Syst. Evol. Microbiol.">
        <title>The Global Catalogue of Microorganisms (GCM) 10K type strain sequencing project: providing services to taxonomists for standard genome sequencing and annotation.</title>
        <authorList>
            <consortium name="The Broad Institute Genomics Platform"/>
            <consortium name="The Broad Institute Genome Sequencing Center for Infectious Disease"/>
            <person name="Wu L."/>
            <person name="Ma J."/>
        </authorList>
    </citation>
    <scope>NUCLEOTIDE SEQUENCE [LARGE SCALE GENOMIC DNA]</scope>
    <source>
        <strain evidence="4">CGMCC 1.15043</strain>
    </source>
</reference>
<keyword evidence="3" id="KW-0251">Elongation factor</keyword>
<accession>A0ABQ1F6A6</accession>
<dbReference type="Gene3D" id="1.20.1280.250">
    <property type="match status" value="1"/>
</dbReference>
<evidence type="ECO:0000259" key="2">
    <source>
        <dbReference type="Pfam" id="PF16571"/>
    </source>
</evidence>
<dbReference type="EMBL" id="BMHE01000037">
    <property type="protein sequence ID" value="GFZ99969.1"/>
    <property type="molecule type" value="Genomic_DNA"/>
</dbReference>